<dbReference type="InterPro" id="IPR036514">
    <property type="entry name" value="SGNH_hydro_sf"/>
</dbReference>
<organism evidence="3 4">
    <name type="scientific">Bionectria ochroleuca</name>
    <name type="common">Gliocladium roseum</name>
    <dbReference type="NCBI Taxonomy" id="29856"/>
    <lineage>
        <taxon>Eukaryota</taxon>
        <taxon>Fungi</taxon>
        <taxon>Dikarya</taxon>
        <taxon>Ascomycota</taxon>
        <taxon>Pezizomycotina</taxon>
        <taxon>Sordariomycetes</taxon>
        <taxon>Hypocreomycetidae</taxon>
        <taxon>Hypocreales</taxon>
        <taxon>Bionectriaceae</taxon>
        <taxon>Clonostachys</taxon>
    </lineage>
</organism>
<dbReference type="GO" id="GO:0004622">
    <property type="term" value="F:phosphatidylcholine lysophospholipase activity"/>
    <property type="evidence" value="ECO:0007669"/>
    <property type="project" value="TreeGrafter"/>
</dbReference>
<dbReference type="Pfam" id="PF13472">
    <property type="entry name" value="Lipase_GDSL_2"/>
    <property type="match status" value="1"/>
</dbReference>
<accession>A0A8H7TKU5</accession>
<gene>
    <name evidence="3" type="ORF">IM811_013330</name>
</gene>
<evidence type="ECO:0000256" key="1">
    <source>
        <dbReference type="SAM" id="MobiDB-lite"/>
    </source>
</evidence>
<dbReference type="InterPro" id="IPR013830">
    <property type="entry name" value="SGNH_hydro"/>
</dbReference>
<proteinExistence type="predicted"/>
<evidence type="ECO:0000313" key="3">
    <source>
        <dbReference type="EMBL" id="KAF9751536.1"/>
    </source>
</evidence>
<evidence type="ECO:0000259" key="2">
    <source>
        <dbReference type="Pfam" id="PF13472"/>
    </source>
</evidence>
<protein>
    <recommendedName>
        <fullName evidence="2">SGNH hydrolase-type esterase domain-containing protein</fullName>
    </recommendedName>
</protein>
<feature type="domain" description="SGNH hydrolase-type esterase" evidence="2">
    <location>
        <begin position="13"/>
        <end position="160"/>
    </location>
</feature>
<dbReference type="Gene3D" id="3.40.50.1110">
    <property type="entry name" value="SGNH hydrolase"/>
    <property type="match status" value="1"/>
</dbReference>
<dbReference type="PANTHER" id="PTHR30383:SF19">
    <property type="entry name" value="FIBRONECTIN TYPE-III DOMAIN-CONTAINING PROTEIN"/>
    <property type="match status" value="1"/>
</dbReference>
<comment type="caution">
    <text evidence="3">The sequence shown here is derived from an EMBL/GenBank/DDBJ whole genome shotgun (WGS) entry which is preliminary data.</text>
</comment>
<dbReference type="EMBL" id="JADCTT010000005">
    <property type="protein sequence ID" value="KAF9751536.1"/>
    <property type="molecule type" value="Genomic_DNA"/>
</dbReference>
<reference evidence="3" key="1">
    <citation type="submission" date="2020-10" db="EMBL/GenBank/DDBJ databases">
        <title>High-Quality Genome Resource of Clonostachys rosea strain S41 by Oxford Nanopore Long-Read Sequencing.</title>
        <authorList>
            <person name="Wang H."/>
        </authorList>
    </citation>
    <scope>NUCLEOTIDE SEQUENCE</scope>
    <source>
        <strain evidence="3">S41</strain>
    </source>
</reference>
<dbReference type="SUPFAM" id="SSF52266">
    <property type="entry name" value="SGNH hydrolase"/>
    <property type="match status" value="1"/>
</dbReference>
<dbReference type="PANTHER" id="PTHR30383">
    <property type="entry name" value="THIOESTERASE 1/PROTEASE 1/LYSOPHOSPHOLIPASE L1"/>
    <property type="match status" value="1"/>
</dbReference>
<evidence type="ECO:0000313" key="4">
    <source>
        <dbReference type="Proteomes" id="UP000616885"/>
    </source>
</evidence>
<name>A0A8H7TKU5_BIOOC</name>
<dbReference type="InterPro" id="IPR051532">
    <property type="entry name" value="Ester_Hydrolysis_Enzymes"/>
</dbReference>
<dbReference type="Proteomes" id="UP000616885">
    <property type="component" value="Unassembled WGS sequence"/>
</dbReference>
<feature type="region of interest" description="Disordered" evidence="1">
    <location>
        <begin position="209"/>
        <end position="230"/>
    </location>
</feature>
<dbReference type="AlphaFoldDB" id="A0A8H7TKU5"/>
<dbReference type="CDD" id="cd00229">
    <property type="entry name" value="SGNH_hydrolase"/>
    <property type="match status" value="1"/>
</dbReference>
<sequence>MPPPKPKTLHILCFGDSLTSGFCNFGLDERPYSARLQQRLTAEFPGREIHVYTDGEPGELVLNGSWDARLRADLNKRRYDWVIMLGGTNDLGSVISEDRILEALEDRWAKVLSKGGKLLALTVPECHSRPGWLVERRALLNDDILAHEAPNFYSFDLHSRIPYHSLSRKTVRSTGTTACISQARATHGWEITLPTLFCRWSRLISTPRGPLRRSHPGEVKKRQSSSMRKG</sequence>